<evidence type="ECO:0000313" key="1">
    <source>
        <dbReference type="EMBL" id="AFC32113.1"/>
    </source>
</evidence>
<gene>
    <name evidence="1" type="ORF">PM3016_5413</name>
</gene>
<keyword evidence="2" id="KW-1185">Reference proteome</keyword>
<dbReference type="KEGG" id="pmq:PM3016_5413"/>
<accession>H6NDR4</accession>
<evidence type="ECO:0000313" key="2">
    <source>
        <dbReference type="Proteomes" id="UP000007523"/>
    </source>
</evidence>
<organism evidence="1 2">
    <name type="scientific">Paenibacillus mucilaginosus 3016</name>
    <dbReference type="NCBI Taxonomy" id="1116391"/>
    <lineage>
        <taxon>Bacteria</taxon>
        <taxon>Bacillati</taxon>
        <taxon>Bacillota</taxon>
        <taxon>Bacilli</taxon>
        <taxon>Bacillales</taxon>
        <taxon>Paenibacillaceae</taxon>
        <taxon>Paenibacillus</taxon>
    </lineage>
</organism>
<protein>
    <submittedName>
        <fullName evidence="1">Uncharacterized protein</fullName>
    </submittedName>
</protein>
<dbReference type="AlphaFoldDB" id="H6NDR4"/>
<name>H6NDR4_9BACL</name>
<dbReference type="HOGENOM" id="CLU_3010003_0_0_9"/>
<reference evidence="1 2" key="1">
    <citation type="journal article" date="2012" name="J. Bacteriol.">
        <title>Complete Genome Sequence of Paenibacillus mucilaginosus 3016, a Bacterium Functional as Microbial Fertilizer.</title>
        <authorList>
            <person name="Ma M."/>
            <person name="Wang Z."/>
            <person name="Li L."/>
            <person name="Jiang X."/>
            <person name="Guan D."/>
            <person name="Cao F."/>
            <person name="Chen H."/>
            <person name="Wang X."/>
            <person name="Shen D."/>
            <person name="Du B."/>
            <person name="Li J."/>
        </authorList>
    </citation>
    <scope>NUCLEOTIDE SEQUENCE [LARGE SCALE GENOMIC DNA]</scope>
    <source>
        <strain evidence="1 2">3016</strain>
    </source>
</reference>
<dbReference type="EMBL" id="CP003235">
    <property type="protein sequence ID" value="AFC32113.1"/>
    <property type="molecule type" value="Genomic_DNA"/>
</dbReference>
<dbReference type="Proteomes" id="UP000007523">
    <property type="component" value="Chromosome"/>
</dbReference>
<dbReference type="RefSeq" id="WP_014371549.1">
    <property type="nucleotide sequence ID" value="NC_016935.1"/>
</dbReference>
<sequence length="56" mass="6588">MYPPEVLREIDFMTKELEKIKKRHGEDSFIYRIALAGARSRLLELTPIKKDDKEAP</sequence>
<proteinExistence type="predicted"/>